<gene>
    <name evidence="2" type="ORF">NTEN_LOCUS12481</name>
</gene>
<reference evidence="2 3" key="1">
    <citation type="submission" date="2020-02" db="EMBL/GenBank/DDBJ databases">
        <authorList>
            <person name="Ferguson B K."/>
        </authorList>
    </citation>
    <scope>NUCLEOTIDE SEQUENCE [LARGE SCALE GENOMIC DNA]</scope>
</reference>
<evidence type="ECO:0000259" key="1">
    <source>
        <dbReference type="Pfam" id="PF00089"/>
    </source>
</evidence>
<dbReference type="Pfam" id="PF00089">
    <property type="entry name" value="Trypsin"/>
    <property type="match status" value="1"/>
</dbReference>
<dbReference type="InterPro" id="IPR001254">
    <property type="entry name" value="Trypsin_dom"/>
</dbReference>
<dbReference type="AlphaFoldDB" id="A0A6H5GSA2"/>
<organism evidence="2 3">
    <name type="scientific">Nesidiocoris tenuis</name>
    <dbReference type="NCBI Taxonomy" id="355587"/>
    <lineage>
        <taxon>Eukaryota</taxon>
        <taxon>Metazoa</taxon>
        <taxon>Ecdysozoa</taxon>
        <taxon>Arthropoda</taxon>
        <taxon>Hexapoda</taxon>
        <taxon>Insecta</taxon>
        <taxon>Pterygota</taxon>
        <taxon>Neoptera</taxon>
        <taxon>Paraneoptera</taxon>
        <taxon>Hemiptera</taxon>
        <taxon>Heteroptera</taxon>
        <taxon>Panheteroptera</taxon>
        <taxon>Cimicomorpha</taxon>
        <taxon>Miridae</taxon>
        <taxon>Dicyphina</taxon>
        <taxon>Nesidiocoris</taxon>
    </lineage>
</organism>
<sequence>MFQNVFTHLSHQSCETSFPIVRILHRIDQFRQLFYQVNDDQRSTKSSASIERFPFIVALINATSGSKTPLCTGSIVSSDVVLTSGFCTKYKLAVNDIALTINSKIPMVNEWKKIFELEGQE</sequence>
<dbReference type="InterPro" id="IPR009003">
    <property type="entry name" value="Peptidase_S1_PA"/>
</dbReference>
<feature type="non-terminal residue" evidence="2">
    <location>
        <position position="121"/>
    </location>
</feature>
<dbReference type="GO" id="GO:0004252">
    <property type="term" value="F:serine-type endopeptidase activity"/>
    <property type="evidence" value="ECO:0007669"/>
    <property type="project" value="InterPro"/>
</dbReference>
<dbReference type="Gene3D" id="2.40.10.10">
    <property type="entry name" value="Trypsin-like serine proteases"/>
    <property type="match status" value="1"/>
</dbReference>
<dbReference type="OrthoDB" id="7455534at2759"/>
<accession>A0A6H5GSA2</accession>
<evidence type="ECO:0000313" key="3">
    <source>
        <dbReference type="Proteomes" id="UP000479000"/>
    </source>
</evidence>
<dbReference type="GO" id="GO:0006508">
    <property type="term" value="P:proteolysis"/>
    <property type="evidence" value="ECO:0007669"/>
    <property type="project" value="InterPro"/>
</dbReference>
<proteinExistence type="predicted"/>
<name>A0A6H5GSA2_9HEMI</name>
<dbReference type="Proteomes" id="UP000479000">
    <property type="component" value="Unassembled WGS sequence"/>
</dbReference>
<dbReference type="EMBL" id="CADCXU010018738">
    <property type="protein sequence ID" value="CAB0007104.1"/>
    <property type="molecule type" value="Genomic_DNA"/>
</dbReference>
<evidence type="ECO:0000313" key="2">
    <source>
        <dbReference type="EMBL" id="CAB0007104.1"/>
    </source>
</evidence>
<keyword evidence="3" id="KW-1185">Reference proteome</keyword>
<dbReference type="InterPro" id="IPR043504">
    <property type="entry name" value="Peptidase_S1_PA_chymotrypsin"/>
</dbReference>
<protein>
    <recommendedName>
        <fullName evidence="1">Peptidase S1 domain-containing protein</fullName>
    </recommendedName>
</protein>
<dbReference type="SUPFAM" id="SSF50494">
    <property type="entry name" value="Trypsin-like serine proteases"/>
    <property type="match status" value="1"/>
</dbReference>
<feature type="domain" description="Peptidase S1" evidence="1">
    <location>
        <begin position="47"/>
        <end position="94"/>
    </location>
</feature>